<dbReference type="GO" id="GO:0004526">
    <property type="term" value="F:ribonuclease P activity"/>
    <property type="evidence" value="ECO:0007669"/>
    <property type="project" value="UniProtKB-UniRule"/>
</dbReference>
<comment type="function">
    <text evidence="6">RNaseP catalyzes the removal of the 5'-leader sequence from pre-tRNA to produce the mature 5'-terminus. It can also cleave other RNA substrates such as 4.5S RNA. The protein component plays an auxiliary but essential role in vivo by binding to the 5'-leader sequence and broadening the substrate specificity of the ribozyme.</text>
</comment>
<dbReference type="EC" id="3.1.26.5" evidence="6 7"/>
<dbReference type="HAMAP" id="MF_00227">
    <property type="entry name" value="RNase_P"/>
    <property type="match status" value="1"/>
</dbReference>
<name>A0A2M8KCI9_9BACT</name>
<evidence type="ECO:0000256" key="4">
    <source>
        <dbReference type="ARBA" id="ARBA00022801"/>
    </source>
</evidence>
<dbReference type="EMBL" id="PFDX01000010">
    <property type="protein sequence ID" value="PJE57640.1"/>
    <property type="molecule type" value="Genomic_DNA"/>
</dbReference>
<accession>A0A2M8KCI9</accession>
<keyword evidence="3 6" id="KW-0255">Endonuclease</keyword>
<dbReference type="Gene3D" id="3.30.230.10">
    <property type="match status" value="1"/>
</dbReference>
<gene>
    <name evidence="6 8" type="primary">rnpA</name>
    <name evidence="8" type="ORF">COU82_00845</name>
</gene>
<dbReference type="GO" id="GO:0000049">
    <property type="term" value="F:tRNA binding"/>
    <property type="evidence" value="ECO:0007669"/>
    <property type="project" value="UniProtKB-UniRule"/>
</dbReference>
<comment type="subunit">
    <text evidence="6">Consists of a catalytic RNA component (M1 or rnpB) and a protein subunit.</text>
</comment>
<dbReference type="InterPro" id="IPR020568">
    <property type="entry name" value="Ribosomal_Su5_D2-typ_SF"/>
</dbReference>
<evidence type="ECO:0000256" key="6">
    <source>
        <dbReference type="HAMAP-Rule" id="MF_00227"/>
    </source>
</evidence>
<dbReference type="InterPro" id="IPR000100">
    <property type="entry name" value="RNase_P"/>
</dbReference>
<dbReference type="NCBIfam" id="TIGR00188">
    <property type="entry name" value="rnpA"/>
    <property type="match status" value="1"/>
</dbReference>
<keyword evidence="2 6" id="KW-0540">Nuclease</keyword>
<keyword evidence="1 6" id="KW-0819">tRNA processing</keyword>
<evidence type="ECO:0000256" key="7">
    <source>
        <dbReference type="NCBIfam" id="TIGR00188"/>
    </source>
</evidence>
<keyword evidence="5 6" id="KW-0694">RNA-binding</keyword>
<dbReference type="AlphaFoldDB" id="A0A2M8KCI9"/>
<comment type="caution">
    <text evidence="8">The sequence shown here is derived from an EMBL/GenBank/DDBJ whole genome shotgun (WGS) entry which is preliminary data.</text>
</comment>
<dbReference type="Proteomes" id="UP000231648">
    <property type="component" value="Unassembled WGS sequence"/>
</dbReference>
<dbReference type="GO" id="GO:0030677">
    <property type="term" value="C:ribonuclease P complex"/>
    <property type="evidence" value="ECO:0007669"/>
    <property type="project" value="TreeGrafter"/>
</dbReference>
<evidence type="ECO:0000313" key="9">
    <source>
        <dbReference type="Proteomes" id="UP000231648"/>
    </source>
</evidence>
<comment type="catalytic activity">
    <reaction evidence="6">
        <text>Endonucleolytic cleavage of RNA, removing 5'-extranucleotides from tRNA precursor.</text>
        <dbReference type="EC" id="3.1.26.5"/>
    </reaction>
</comment>
<dbReference type="GO" id="GO:0042781">
    <property type="term" value="F:3'-tRNA processing endoribonuclease activity"/>
    <property type="evidence" value="ECO:0007669"/>
    <property type="project" value="TreeGrafter"/>
</dbReference>
<dbReference type="PANTHER" id="PTHR33992">
    <property type="entry name" value="RIBONUCLEASE P PROTEIN COMPONENT"/>
    <property type="match status" value="1"/>
</dbReference>
<evidence type="ECO:0000256" key="2">
    <source>
        <dbReference type="ARBA" id="ARBA00022722"/>
    </source>
</evidence>
<dbReference type="Pfam" id="PF00825">
    <property type="entry name" value="Ribonuclease_P"/>
    <property type="match status" value="1"/>
</dbReference>
<dbReference type="PANTHER" id="PTHR33992:SF1">
    <property type="entry name" value="RIBONUCLEASE P PROTEIN COMPONENT"/>
    <property type="match status" value="1"/>
</dbReference>
<organism evidence="8 9">
    <name type="scientific">Candidatus Portnoybacteria bacterium CG10_big_fil_rev_8_21_14_0_10_38_18</name>
    <dbReference type="NCBI Taxonomy" id="1974813"/>
    <lineage>
        <taxon>Bacteria</taxon>
        <taxon>Candidatus Portnoyibacteriota</taxon>
    </lineage>
</organism>
<keyword evidence="4 6" id="KW-0378">Hydrolase</keyword>
<dbReference type="SUPFAM" id="SSF54211">
    <property type="entry name" value="Ribosomal protein S5 domain 2-like"/>
    <property type="match status" value="1"/>
</dbReference>
<proteinExistence type="inferred from homology"/>
<evidence type="ECO:0000256" key="1">
    <source>
        <dbReference type="ARBA" id="ARBA00022694"/>
    </source>
</evidence>
<evidence type="ECO:0000256" key="5">
    <source>
        <dbReference type="ARBA" id="ARBA00022884"/>
    </source>
</evidence>
<reference evidence="9" key="1">
    <citation type="submission" date="2017-09" db="EMBL/GenBank/DDBJ databases">
        <title>Depth-based differentiation of microbial function through sediment-hosted aquifers and enrichment of novel symbionts in the deep terrestrial subsurface.</title>
        <authorList>
            <person name="Probst A.J."/>
            <person name="Ladd B."/>
            <person name="Jarett J.K."/>
            <person name="Geller-Mcgrath D.E."/>
            <person name="Sieber C.M.K."/>
            <person name="Emerson J.B."/>
            <person name="Anantharaman K."/>
            <person name="Thomas B.C."/>
            <person name="Malmstrom R."/>
            <person name="Stieglmeier M."/>
            <person name="Klingl A."/>
            <person name="Woyke T."/>
            <person name="Ryan C.M."/>
            <person name="Banfield J.F."/>
        </authorList>
    </citation>
    <scope>NUCLEOTIDE SEQUENCE [LARGE SCALE GENOMIC DNA]</scope>
</reference>
<evidence type="ECO:0000313" key="8">
    <source>
        <dbReference type="EMBL" id="PJE57640.1"/>
    </source>
</evidence>
<sequence>MPLFTKRFKKADFNNLFEKGKTIAGEPVFLKFRRNNLKNNRFCFVVSLKVSKKSTIRNRIKRQLKNAVRENIKNIKPGLDIAIIAKPGIIGKRYWEIKEEIENLFQKLNLYK</sequence>
<comment type="similarity">
    <text evidence="6">Belongs to the RnpA family.</text>
</comment>
<evidence type="ECO:0000256" key="3">
    <source>
        <dbReference type="ARBA" id="ARBA00022759"/>
    </source>
</evidence>
<dbReference type="InterPro" id="IPR014721">
    <property type="entry name" value="Ribsml_uS5_D2-typ_fold_subgr"/>
</dbReference>
<protein>
    <recommendedName>
        <fullName evidence="6 7">Ribonuclease P protein component</fullName>
        <shortName evidence="6">RNase P protein</shortName>
        <shortName evidence="6">RNaseP protein</shortName>
        <ecNumber evidence="6 7">3.1.26.5</ecNumber>
    </recommendedName>
    <alternativeName>
        <fullName evidence="6">Protein C5</fullName>
    </alternativeName>
</protein>
<dbReference type="GO" id="GO:0001682">
    <property type="term" value="P:tRNA 5'-leader removal"/>
    <property type="evidence" value="ECO:0007669"/>
    <property type="project" value="UniProtKB-UniRule"/>
</dbReference>